<dbReference type="KEGG" id="cari:FNU76_00390"/>
<protein>
    <submittedName>
        <fullName evidence="1">Uncharacterized protein</fullName>
    </submittedName>
</protein>
<dbReference type="EMBL" id="CP041730">
    <property type="protein sequence ID" value="QDQ24925.1"/>
    <property type="molecule type" value="Genomic_DNA"/>
</dbReference>
<keyword evidence="2" id="KW-1185">Reference proteome</keyword>
<dbReference type="AlphaFoldDB" id="A0A516S9U2"/>
<reference evidence="2" key="1">
    <citation type="submission" date="2019-07" db="EMBL/GenBank/DDBJ databases">
        <title>Chitinimonas sp. nov., isolated from Ny-Alesund, arctica soil.</title>
        <authorList>
            <person name="Xu Q."/>
            <person name="Peng F."/>
        </authorList>
    </citation>
    <scope>NUCLEOTIDE SEQUENCE [LARGE SCALE GENOMIC DNA]</scope>
    <source>
        <strain evidence="2">R3-44</strain>
    </source>
</reference>
<accession>A0A516S9U2</accession>
<name>A0A516S9U2_9NEIS</name>
<evidence type="ECO:0000313" key="1">
    <source>
        <dbReference type="EMBL" id="QDQ24925.1"/>
    </source>
</evidence>
<sequence length="106" mass="11177">MPTFGRLCIPRADTWEPLYTAQAGEQPTINVNMVNCSANTVNVGLAIGVGGVVNGDRLEWKTPLDPEGMISNVLERSGIAISPGETVYVRASAVGVVDARAFGFPT</sequence>
<evidence type="ECO:0000313" key="2">
    <source>
        <dbReference type="Proteomes" id="UP000317550"/>
    </source>
</evidence>
<dbReference type="Proteomes" id="UP000317550">
    <property type="component" value="Chromosome"/>
</dbReference>
<organism evidence="1 2">
    <name type="scientific">Chitinimonas arctica</name>
    <dbReference type="NCBI Taxonomy" id="2594795"/>
    <lineage>
        <taxon>Bacteria</taxon>
        <taxon>Pseudomonadati</taxon>
        <taxon>Pseudomonadota</taxon>
        <taxon>Betaproteobacteria</taxon>
        <taxon>Neisseriales</taxon>
        <taxon>Chitinibacteraceae</taxon>
        <taxon>Chitinimonas</taxon>
    </lineage>
</organism>
<gene>
    <name evidence="1" type="ORF">FNU76_00390</name>
</gene>
<dbReference type="RefSeq" id="WP_143855850.1">
    <property type="nucleotide sequence ID" value="NZ_CP041730.1"/>
</dbReference>
<proteinExistence type="predicted"/>